<proteinExistence type="predicted"/>
<dbReference type="InterPro" id="IPR050345">
    <property type="entry name" value="Aliph_Amidase/BUP"/>
</dbReference>
<feature type="domain" description="CN hydrolase" evidence="2">
    <location>
        <begin position="5"/>
        <end position="315"/>
    </location>
</feature>
<evidence type="ECO:0000313" key="3">
    <source>
        <dbReference type="EMBL" id="KAK5047509.1"/>
    </source>
</evidence>
<dbReference type="Gene3D" id="3.60.110.10">
    <property type="entry name" value="Carbon-nitrogen hydrolase"/>
    <property type="match status" value="1"/>
</dbReference>
<gene>
    <name evidence="3" type="ORF">LTR84_006606</name>
</gene>
<dbReference type="InterPro" id="IPR036526">
    <property type="entry name" value="C-N_Hydrolase_sf"/>
</dbReference>
<dbReference type="AlphaFoldDB" id="A0AAV9N1R6"/>
<dbReference type="EMBL" id="JAVRRD010000025">
    <property type="protein sequence ID" value="KAK5047509.1"/>
    <property type="molecule type" value="Genomic_DNA"/>
</dbReference>
<dbReference type="Proteomes" id="UP001358417">
    <property type="component" value="Unassembled WGS sequence"/>
</dbReference>
<protein>
    <recommendedName>
        <fullName evidence="2">CN hydrolase domain-containing protein</fullName>
    </recommendedName>
</protein>
<keyword evidence="4" id="KW-1185">Reference proteome</keyword>
<name>A0AAV9N1R6_9EURO</name>
<dbReference type="GO" id="GO:0016811">
    <property type="term" value="F:hydrolase activity, acting on carbon-nitrogen (but not peptide) bonds, in linear amides"/>
    <property type="evidence" value="ECO:0007669"/>
    <property type="project" value="TreeGrafter"/>
</dbReference>
<dbReference type="PANTHER" id="PTHR43674:SF12">
    <property type="entry name" value="NITRILASE C965.09-RELATED"/>
    <property type="match status" value="1"/>
</dbReference>
<keyword evidence="1" id="KW-0378">Hydrolase</keyword>
<dbReference type="Pfam" id="PF00795">
    <property type="entry name" value="CN_hydrolase"/>
    <property type="match status" value="1"/>
</dbReference>
<dbReference type="RefSeq" id="XP_064703053.1">
    <property type="nucleotide sequence ID" value="XM_064850166.1"/>
</dbReference>
<evidence type="ECO:0000259" key="2">
    <source>
        <dbReference type="PROSITE" id="PS50263"/>
    </source>
</evidence>
<sequence length="353" mass="39036">MAHTIKIAAAQLGPNHLTSRREDVVDRMLRLLHEAASYGAQFVLFPELAFVTFFPRYVLTPEELEPFFEHGDLLTSPTTAAFFSEARRLSVDVSLGFAERTPEGEGFNTSIYYSASTHSILSKYRKIHLPGFVDPLPDPNAINQLEKKYFQPGNLGFTAFRAPALVGITTEHSDSTKVPRSSSEREAMRGDPIFGMIICNDRRWPEAWRCLALQGTEVVFCGYNTQGYCPELAGTSPHKPQTKAEAEAAALVDHLLVMQSNCYMNSVFGVCAAKAGLEDGNFDLIGGSSIIDPKGKILAMTETRGDEVIVADCDLDEVKYGRSAIFDFDRHRRVEAYALITGQTGVVEPPFLR</sequence>
<dbReference type="PANTHER" id="PTHR43674">
    <property type="entry name" value="NITRILASE C965.09-RELATED"/>
    <property type="match status" value="1"/>
</dbReference>
<reference evidence="3 4" key="1">
    <citation type="submission" date="2023-08" db="EMBL/GenBank/DDBJ databases">
        <title>Black Yeasts Isolated from many extreme environments.</title>
        <authorList>
            <person name="Coleine C."/>
            <person name="Stajich J.E."/>
            <person name="Selbmann L."/>
        </authorList>
    </citation>
    <scope>NUCLEOTIDE SEQUENCE [LARGE SCALE GENOMIC DNA]</scope>
    <source>
        <strain evidence="3 4">CCFEE 5792</strain>
    </source>
</reference>
<comment type="caution">
    <text evidence="3">The sequence shown here is derived from an EMBL/GenBank/DDBJ whole genome shotgun (WGS) entry which is preliminary data.</text>
</comment>
<dbReference type="GeneID" id="89974777"/>
<organism evidence="3 4">
    <name type="scientific">Exophiala bonariae</name>
    <dbReference type="NCBI Taxonomy" id="1690606"/>
    <lineage>
        <taxon>Eukaryota</taxon>
        <taxon>Fungi</taxon>
        <taxon>Dikarya</taxon>
        <taxon>Ascomycota</taxon>
        <taxon>Pezizomycotina</taxon>
        <taxon>Eurotiomycetes</taxon>
        <taxon>Chaetothyriomycetidae</taxon>
        <taxon>Chaetothyriales</taxon>
        <taxon>Herpotrichiellaceae</taxon>
        <taxon>Exophiala</taxon>
    </lineage>
</organism>
<evidence type="ECO:0000313" key="4">
    <source>
        <dbReference type="Proteomes" id="UP001358417"/>
    </source>
</evidence>
<dbReference type="PROSITE" id="PS50263">
    <property type="entry name" value="CN_HYDROLASE"/>
    <property type="match status" value="1"/>
</dbReference>
<accession>A0AAV9N1R6</accession>
<dbReference type="InterPro" id="IPR003010">
    <property type="entry name" value="C-N_Hydrolase"/>
</dbReference>
<dbReference type="SUPFAM" id="SSF56317">
    <property type="entry name" value="Carbon-nitrogen hydrolase"/>
    <property type="match status" value="1"/>
</dbReference>
<evidence type="ECO:0000256" key="1">
    <source>
        <dbReference type="ARBA" id="ARBA00022801"/>
    </source>
</evidence>